<dbReference type="EMBL" id="QGKY02000164">
    <property type="protein sequence ID" value="KAF2594090.1"/>
    <property type="molecule type" value="Genomic_DNA"/>
</dbReference>
<name>A0A8S9KFR9_BRACR</name>
<comment type="caution">
    <text evidence="1">The sequence shown here is derived from an EMBL/GenBank/DDBJ whole genome shotgun (WGS) entry which is preliminary data.</text>
</comment>
<protein>
    <submittedName>
        <fullName evidence="1">Uncharacterized protein</fullName>
    </submittedName>
</protein>
<dbReference type="AlphaFoldDB" id="A0A8S9KFR9"/>
<accession>A0A8S9KFR9</accession>
<evidence type="ECO:0000313" key="1">
    <source>
        <dbReference type="EMBL" id="KAF2594090.1"/>
    </source>
</evidence>
<sequence length="207" mass="22289">MEFDFWGSNGSTAGSVFSVLPVFPLIRSGIGSECFVGVGARCRFRPIHCSLSFGGSCPAVGVVVSFLPCSVLIERLGSLEYRTDWCFGGSTSLLTDRGEFDFFLECLQLAALRVPSQPGLVKGLAKLVWIEIESGRRRIVYPRNVAIRGICCIWVVPVASLAPVDPVGVTSVPESDPIRSMSLTLEGVVPAVWLGSIVALRKLRPVS</sequence>
<reference evidence="1" key="1">
    <citation type="submission" date="2019-12" db="EMBL/GenBank/DDBJ databases">
        <title>Genome sequencing and annotation of Brassica cretica.</title>
        <authorList>
            <person name="Studholme D.J."/>
            <person name="Sarris P.F."/>
        </authorList>
    </citation>
    <scope>NUCLEOTIDE SEQUENCE</scope>
    <source>
        <strain evidence="1">PFS-102/07</strain>
        <tissue evidence="1">Leaf</tissue>
    </source>
</reference>
<organism evidence="1">
    <name type="scientific">Brassica cretica</name>
    <name type="common">Mustard</name>
    <dbReference type="NCBI Taxonomy" id="69181"/>
    <lineage>
        <taxon>Eukaryota</taxon>
        <taxon>Viridiplantae</taxon>
        <taxon>Streptophyta</taxon>
        <taxon>Embryophyta</taxon>
        <taxon>Tracheophyta</taxon>
        <taxon>Spermatophyta</taxon>
        <taxon>Magnoliopsida</taxon>
        <taxon>eudicotyledons</taxon>
        <taxon>Gunneridae</taxon>
        <taxon>Pentapetalae</taxon>
        <taxon>rosids</taxon>
        <taxon>malvids</taxon>
        <taxon>Brassicales</taxon>
        <taxon>Brassicaceae</taxon>
        <taxon>Brassiceae</taxon>
        <taxon>Brassica</taxon>
    </lineage>
</organism>
<proteinExistence type="predicted"/>
<gene>
    <name evidence="1" type="ORF">F2Q70_00042436</name>
</gene>